<dbReference type="InterPro" id="IPR016181">
    <property type="entry name" value="Acyl_CoA_acyltransferase"/>
</dbReference>
<gene>
    <name evidence="15" type="ORF">MELIAE_LOCUS9817</name>
</gene>
<evidence type="ECO:0000256" key="4">
    <source>
        <dbReference type="ARBA" id="ARBA00038182"/>
    </source>
</evidence>
<dbReference type="EC" id="2.3.1.87" evidence="5"/>
<dbReference type="Gene3D" id="3.40.630.30">
    <property type="match status" value="1"/>
</dbReference>
<evidence type="ECO:0000256" key="9">
    <source>
        <dbReference type="ARBA" id="ARBA00051711"/>
    </source>
</evidence>
<dbReference type="PANTHER" id="PTHR20905:SF32">
    <property type="entry name" value="ARYLALKYLAMINE N-ACETYLTRANSFERASE-LIKE 7, ISOFORM A"/>
    <property type="match status" value="1"/>
</dbReference>
<comment type="catalytic activity">
    <reaction evidence="12">
        <text>dopamine + hexadecanoyl-CoA = N-hexadecanoyl-dopamine + CoA + H(+)</text>
        <dbReference type="Rhea" id="RHEA:51376"/>
        <dbReference type="ChEBI" id="CHEBI:15378"/>
        <dbReference type="ChEBI" id="CHEBI:57287"/>
        <dbReference type="ChEBI" id="CHEBI:57379"/>
        <dbReference type="ChEBI" id="CHEBI:59905"/>
        <dbReference type="ChEBI" id="CHEBI:134058"/>
    </reaction>
    <physiologicalReaction direction="left-to-right" evidence="12">
        <dbReference type="Rhea" id="RHEA:51377"/>
    </physiologicalReaction>
</comment>
<evidence type="ECO:0000256" key="13">
    <source>
        <dbReference type="ARBA" id="ARBA00052491"/>
    </source>
</evidence>
<evidence type="ECO:0000256" key="3">
    <source>
        <dbReference type="ARBA" id="ARBA00037926"/>
    </source>
</evidence>
<evidence type="ECO:0000256" key="12">
    <source>
        <dbReference type="ARBA" id="ARBA00052335"/>
    </source>
</evidence>
<keyword evidence="2" id="KW-0012">Acyltransferase</keyword>
<dbReference type="PROSITE" id="PS51186">
    <property type="entry name" value="GNAT"/>
    <property type="match status" value="1"/>
</dbReference>
<dbReference type="Proteomes" id="UP001154078">
    <property type="component" value="Chromosome 7"/>
</dbReference>
<evidence type="ECO:0000313" key="15">
    <source>
        <dbReference type="EMBL" id="CAH0559959.1"/>
    </source>
</evidence>
<dbReference type="EMBL" id="OV121138">
    <property type="protein sequence ID" value="CAH0559959.1"/>
    <property type="molecule type" value="Genomic_DNA"/>
</dbReference>
<dbReference type="AlphaFoldDB" id="A0A9P0FL92"/>
<comment type="similarity">
    <text evidence="4">Belongs to the acetyltransferase family. AANAT subfamily.</text>
</comment>
<dbReference type="GO" id="GO:0004059">
    <property type="term" value="F:aralkylamine N-acetyltransferase activity"/>
    <property type="evidence" value="ECO:0007669"/>
    <property type="project" value="UniProtKB-EC"/>
</dbReference>
<dbReference type="FunFam" id="3.40.630.30:FF:000046">
    <property type="entry name" value="Dopamine N-acetyltransferase"/>
    <property type="match status" value="1"/>
</dbReference>
<dbReference type="CDD" id="cd04301">
    <property type="entry name" value="NAT_SF"/>
    <property type="match status" value="1"/>
</dbReference>
<comment type="catalytic activity">
    <reaction evidence="10">
        <text>serotonin + (9Z)-octadecenoyl-CoA = N-(9Z-octadecenoyl)-serotonin + CoA + H(+)</text>
        <dbReference type="Rhea" id="RHEA:51392"/>
        <dbReference type="ChEBI" id="CHEBI:15378"/>
        <dbReference type="ChEBI" id="CHEBI:57287"/>
        <dbReference type="ChEBI" id="CHEBI:57387"/>
        <dbReference type="ChEBI" id="CHEBI:134064"/>
        <dbReference type="ChEBI" id="CHEBI:350546"/>
    </reaction>
    <physiologicalReaction direction="left-to-right" evidence="10">
        <dbReference type="Rhea" id="RHEA:51393"/>
    </physiologicalReaction>
</comment>
<dbReference type="Pfam" id="PF00583">
    <property type="entry name" value="Acetyltransf_1"/>
    <property type="match status" value="1"/>
</dbReference>
<name>A0A9P0FL92_BRAAE</name>
<comment type="catalytic activity">
    <reaction evidence="8">
        <text>serotonin + (5Z,8Z,11Z,14Z)-eicosatetraenoyl-CoA = N-[(5Z,8Z,11Z,14Z)-eicosatetraenoyl]-serotonin + CoA + H(+)</text>
        <dbReference type="Rhea" id="RHEA:51396"/>
        <dbReference type="ChEBI" id="CHEBI:15378"/>
        <dbReference type="ChEBI" id="CHEBI:57287"/>
        <dbReference type="ChEBI" id="CHEBI:57368"/>
        <dbReference type="ChEBI" id="CHEBI:132255"/>
        <dbReference type="ChEBI" id="CHEBI:350546"/>
    </reaction>
    <physiologicalReaction direction="left-to-right" evidence="8">
        <dbReference type="Rhea" id="RHEA:51397"/>
    </physiologicalReaction>
</comment>
<evidence type="ECO:0000256" key="5">
    <source>
        <dbReference type="ARBA" id="ARBA00039114"/>
    </source>
</evidence>
<evidence type="ECO:0000256" key="10">
    <source>
        <dbReference type="ARBA" id="ARBA00051823"/>
    </source>
</evidence>
<sequence>MNANVPKMVIRKQVENIIYQVVPKYLYEDVICQMQRGLKDEPLNTSVGYCDTEILEKKMSATLYEGYSIMALDTDNGEIAGVVLNGIEKKEDVETALDKFKHVENEKYQKIFKLIYEVNESLDIHSKYNLNTIFKINFICVNPKYRRRGLVKELLNRCELLAIEKGFKLMKLDCTSNFVHKVAELNAFASAKTVRYGDFTDGNGKQIYDFKMPHDSFTVMIKLLDEKASYQCALQ</sequence>
<proteinExistence type="inferred from homology"/>
<evidence type="ECO:0000256" key="8">
    <source>
        <dbReference type="ARBA" id="ARBA00051284"/>
    </source>
</evidence>
<keyword evidence="1" id="KW-0808">Transferase</keyword>
<evidence type="ECO:0000256" key="11">
    <source>
        <dbReference type="ARBA" id="ARBA00052178"/>
    </source>
</evidence>
<evidence type="ECO:0000256" key="6">
    <source>
        <dbReference type="ARBA" id="ARBA00050189"/>
    </source>
</evidence>
<accession>A0A9P0FL92</accession>
<keyword evidence="16" id="KW-1185">Reference proteome</keyword>
<comment type="catalytic activity">
    <reaction evidence="9">
        <text>dopamine + acetyl-CoA = N-acetyldopamine + CoA + H(+)</text>
        <dbReference type="Rhea" id="RHEA:51388"/>
        <dbReference type="ChEBI" id="CHEBI:15378"/>
        <dbReference type="ChEBI" id="CHEBI:57287"/>
        <dbReference type="ChEBI" id="CHEBI:57288"/>
        <dbReference type="ChEBI" id="CHEBI:59905"/>
        <dbReference type="ChEBI" id="CHEBI:125678"/>
    </reaction>
    <physiologicalReaction direction="left-to-right" evidence="9">
        <dbReference type="Rhea" id="RHEA:51389"/>
    </physiologicalReaction>
</comment>
<evidence type="ECO:0000313" key="16">
    <source>
        <dbReference type="Proteomes" id="UP001154078"/>
    </source>
</evidence>
<dbReference type="PANTHER" id="PTHR20905">
    <property type="entry name" value="N-ACETYLTRANSFERASE-RELATED"/>
    <property type="match status" value="1"/>
</dbReference>
<comment type="catalytic activity">
    <reaction evidence="11">
        <text>serotonin + hexadecanoyl-CoA = N-hexadecanoyl-serotonin + CoA + H(+)</text>
        <dbReference type="Rhea" id="RHEA:51384"/>
        <dbReference type="ChEBI" id="CHEBI:15378"/>
        <dbReference type="ChEBI" id="CHEBI:57287"/>
        <dbReference type="ChEBI" id="CHEBI:57379"/>
        <dbReference type="ChEBI" id="CHEBI:134059"/>
        <dbReference type="ChEBI" id="CHEBI:350546"/>
    </reaction>
    <physiologicalReaction direction="left-to-right" evidence="11">
        <dbReference type="Rhea" id="RHEA:51385"/>
    </physiologicalReaction>
</comment>
<dbReference type="OrthoDB" id="2115692at2759"/>
<evidence type="ECO:0000256" key="1">
    <source>
        <dbReference type="ARBA" id="ARBA00022679"/>
    </source>
</evidence>
<comment type="catalytic activity">
    <reaction evidence="7">
        <text>serotonin + octadecanoyl-CoA = N-octadecanoyl-serotonin + CoA + H(+)</text>
        <dbReference type="Rhea" id="RHEA:51400"/>
        <dbReference type="ChEBI" id="CHEBI:15378"/>
        <dbReference type="ChEBI" id="CHEBI:57287"/>
        <dbReference type="ChEBI" id="CHEBI:57394"/>
        <dbReference type="ChEBI" id="CHEBI:134065"/>
        <dbReference type="ChEBI" id="CHEBI:350546"/>
    </reaction>
    <physiologicalReaction direction="left-to-right" evidence="7">
        <dbReference type="Rhea" id="RHEA:51401"/>
    </physiologicalReaction>
</comment>
<comment type="catalytic activity">
    <reaction evidence="6">
        <text>dopamine + (9Z)-octadecenoyl-CoA = N-(9Z-octadecanoyl)-dopamine + CoA + H(+)</text>
        <dbReference type="Rhea" id="RHEA:51380"/>
        <dbReference type="ChEBI" id="CHEBI:15378"/>
        <dbReference type="ChEBI" id="CHEBI:31883"/>
        <dbReference type="ChEBI" id="CHEBI:57287"/>
        <dbReference type="ChEBI" id="CHEBI:57387"/>
        <dbReference type="ChEBI" id="CHEBI:59905"/>
    </reaction>
    <physiologicalReaction direction="left-to-right" evidence="6">
        <dbReference type="Rhea" id="RHEA:51381"/>
    </physiologicalReaction>
</comment>
<comment type="pathway">
    <text evidence="3">Aromatic compound metabolism; melatonin biosynthesis; melatonin from serotonin: step 1/2.</text>
</comment>
<evidence type="ECO:0000256" key="7">
    <source>
        <dbReference type="ARBA" id="ARBA00050849"/>
    </source>
</evidence>
<organism evidence="15 16">
    <name type="scientific">Brassicogethes aeneus</name>
    <name type="common">Rape pollen beetle</name>
    <name type="synonym">Meligethes aeneus</name>
    <dbReference type="NCBI Taxonomy" id="1431903"/>
    <lineage>
        <taxon>Eukaryota</taxon>
        <taxon>Metazoa</taxon>
        <taxon>Ecdysozoa</taxon>
        <taxon>Arthropoda</taxon>
        <taxon>Hexapoda</taxon>
        <taxon>Insecta</taxon>
        <taxon>Pterygota</taxon>
        <taxon>Neoptera</taxon>
        <taxon>Endopterygota</taxon>
        <taxon>Coleoptera</taxon>
        <taxon>Polyphaga</taxon>
        <taxon>Cucujiformia</taxon>
        <taxon>Nitidulidae</taxon>
        <taxon>Meligethinae</taxon>
        <taxon>Brassicogethes</taxon>
    </lineage>
</organism>
<comment type="catalytic activity">
    <reaction evidence="13">
        <text>serotonin + acetyl-CoA = N-acetylserotonin + CoA + H(+)</text>
        <dbReference type="Rhea" id="RHEA:25217"/>
        <dbReference type="ChEBI" id="CHEBI:15378"/>
        <dbReference type="ChEBI" id="CHEBI:17697"/>
        <dbReference type="ChEBI" id="CHEBI:57287"/>
        <dbReference type="ChEBI" id="CHEBI:57288"/>
        <dbReference type="ChEBI" id="CHEBI:350546"/>
        <dbReference type="EC" id="2.3.1.87"/>
    </reaction>
    <physiologicalReaction direction="left-to-right" evidence="13">
        <dbReference type="Rhea" id="RHEA:25218"/>
    </physiologicalReaction>
</comment>
<dbReference type="SUPFAM" id="SSF55729">
    <property type="entry name" value="Acyl-CoA N-acyltransferases (Nat)"/>
    <property type="match status" value="1"/>
</dbReference>
<evidence type="ECO:0000256" key="2">
    <source>
        <dbReference type="ARBA" id="ARBA00023315"/>
    </source>
</evidence>
<evidence type="ECO:0000259" key="14">
    <source>
        <dbReference type="PROSITE" id="PS51186"/>
    </source>
</evidence>
<protein>
    <recommendedName>
        <fullName evidence="5">aralkylamine N-acetyltransferase</fullName>
        <ecNumber evidence="5">2.3.1.87</ecNumber>
    </recommendedName>
</protein>
<reference evidence="15" key="1">
    <citation type="submission" date="2021-12" db="EMBL/GenBank/DDBJ databases">
        <authorList>
            <person name="King R."/>
        </authorList>
    </citation>
    <scope>NUCLEOTIDE SEQUENCE</scope>
</reference>
<feature type="domain" description="N-acetyltransferase" evidence="14">
    <location>
        <begin position="67"/>
        <end position="225"/>
    </location>
</feature>
<dbReference type="InterPro" id="IPR000182">
    <property type="entry name" value="GNAT_dom"/>
</dbReference>